<dbReference type="Pfam" id="PF02826">
    <property type="entry name" value="2-Hacid_dh_C"/>
    <property type="match status" value="1"/>
</dbReference>
<dbReference type="Proteomes" id="UP000193778">
    <property type="component" value="Unassembled WGS sequence"/>
</dbReference>
<evidence type="ECO:0000256" key="1">
    <source>
        <dbReference type="ARBA" id="ARBA00023002"/>
    </source>
</evidence>
<name>A0A1X6ZHC1_9RHOB</name>
<protein>
    <submittedName>
        <fullName evidence="4">Glyoxylate/hydroxypyruvate reductase A</fullName>
        <ecNumber evidence="4">1.1.1.79</ecNumber>
    </submittedName>
</protein>
<keyword evidence="4" id="KW-0670">Pyruvate</keyword>
<dbReference type="SUPFAM" id="SSF51735">
    <property type="entry name" value="NAD(P)-binding Rossmann-fold domains"/>
    <property type="match status" value="1"/>
</dbReference>
<dbReference type="InterPro" id="IPR029753">
    <property type="entry name" value="D-isomer_DH_CS"/>
</dbReference>
<dbReference type="GO" id="GO:0051287">
    <property type="term" value="F:NAD binding"/>
    <property type="evidence" value="ECO:0007669"/>
    <property type="project" value="InterPro"/>
</dbReference>
<dbReference type="InterPro" id="IPR036291">
    <property type="entry name" value="NAD(P)-bd_dom_sf"/>
</dbReference>
<organism evidence="4 5">
    <name type="scientific">Ruegeria meonggei</name>
    <dbReference type="NCBI Taxonomy" id="1446476"/>
    <lineage>
        <taxon>Bacteria</taxon>
        <taxon>Pseudomonadati</taxon>
        <taxon>Pseudomonadota</taxon>
        <taxon>Alphaproteobacteria</taxon>
        <taxon>Rhodobacterales</taxon>
        <taxon>Roseobacteraceae</taxon>
        <taxon>Ruegeria</taxon>
    </lineage>
</organism>
<dbReference type="InterPro" id="IPR006140">
    <property type="entry name" value="D-isomer_DH_NAD-bd"/>
</dbReference>
<dbReference type="PANTHER" id="PTHR43333:SF1">
    <property type="entry name" value="D-ISOMER SPECIFIC 2-HYDROXYACID DEHYDROGENASE NAD-BINDING DOMAIN-CONTAINING PROTEIN"/>
    <property type="match status" value="1"/>
</dbReference>
<dbReference type="PROSITE" id="PS00671">
    <property type="entry name" value="D_2_HYDROXYACID_DH_3"/>
    <property type="match status" value="1"/>
</dbReference>
<dbReference type="EMBL" id="FWFP01000006">
    <property type="protein sequence ID" value="SLN49704.1"/>
    <property type="molecule type" value="Genomic_DNA"/>
</dbReference>
<feature type="domain" description="D-isomer specific 2-hydroxyacid dehydrogenase NAD-binding" evidence="3">
    <location>
        <begin position="132"/>
        <end position="275"/>
    </location>
</feature>
<dbReference type="PANTHER" id="PTHR43333">
    <property type="entry name" value="2-HACID_DH_C DOMAIN-CONTAINING PROTEIN"/>
    <property type="match status" value="1"/>
</dbReference>
<keyword evidence="5" id="KW-1185">Reference proteome</keyword>
<reference evidence="5" key="1">
    <citation type="submission" date="2017-03" db="EMBL/GenBank/DDBJ databases">
        <authorList>
            <person name="Rodrigo-Torres L."/>
            <person name="Arahal R.D."/>
            <person name="Lucena T."/>
        </authorList>
    </citation>
    <scope>NUCLEOTIDE SEQUENCE [LARGE SCALE GENOMIC DNA]</scope>
    <source>
        <strain evidence="5">CECT 8411</strain>
    </source>
</reference>
<proteinExistence type="predicted"/>
<accession>A0A1X6ZHC1</accession>
<dbReference type="CDD" id="cd12164">
    <property type="entry name" value="GDH_like_2"/>
    <property type="match status" value="1"/>
</dbReference>
<dbReference type="GO" id="GO:0030267">
    <property type="term" value="F:glyoxylate reductase (NADPH) activity"/>
    <property type="evidence" value="ECO:0007669"/>
    <property type="project" value="UniProtKB-EC"/>
</dbReference>
<gene>
    <name evidence="4" type="primary">ghrA_1</name>
    <name evidence="4" type="ORF">RUM8411_02337</name>
</gene>
<keyword evidence="2" id="KW-0520">NAD</keyword>
<dbReference type="AlphaFoldDB" id="A0A1X6ZHC1"/>
<evidence type="ECO:0000313" key="4">
    <source>
        <dbReference type="EMBL" id="SLN49704.1"/>
    </source>
</evidence>
<evidence type="ECO:0000259" key="3">
    <source>
        <dbReference type="Pfam" id="PF02826"/>
    </source>
</evidence>
<evidence type="ECO:0000313" key="5">
    <source>
        <dbReference type="Proteomes" id="UP000193778"/>
    </source>
</evidence>
<dbReference type="Gene3D" id="3.40.50.720">
    <property type="entry name" value="NAD(P)-binding Rossmann-like Domain"/>
    <property type="match status" value="2"/>
</dbReference>
<keyword evidence="1 4" id="KW-0560">Oxidoreductase</keyword>
<dbReference type="RefSeq" id="WP_085822864.1">
    <property type="nucleotide sequence ID" value="NZ_FWFP01000006.1"/>
</dbReference>
<dbReference type="OrthoDB" id="9787219at2"/>
<sequence length="310" mass="33172">MPVNILFSARPELWPVYQPLLTKGLSEAGLDFNLATELAPDQVDYAAYAPNGGLLDFTPYSRLKAVLSLWAGVETIAGNTTLTAPLARMVDHGLTQGMTEWVVGHVLRYHLGMDRHITAQDGVWIPDAPPLATERRVCVLGLGALGEAAAQALAALGFNVTGWSRSAKDIPGITCLHGDDGLQHALSRAEIVVLLLPDTPATENTLNADTLALLPKGACIINPGRGPLIDDEALLAALNTGHIGHATLDVFRVEPLPADHPYWAHPNVTVTPHIASETRPTTAAQVICENIRRGEAGEPFLHLVDRNLGY</sequence>
<evidence type="ECO:0000256" key="2">
    <source>
        <dbReference type="ARBA" id="ARBA00023027"/>
    </source>
</evidence>
<dbReference type="EC" id="1.1.1.79" evidence="4"/>